<accession>A0ABT5VX87</accession>
<dbReference type="Proteomes" id="UP001528920">
    <property type="component" value="Unassembled WGS sequence"/>
</dbReference>
<comment type="caution">
    <text evidence="1">The sequence shown here is derived from an EMBL/GenBank/DDBJ whole genome shotgun (WGS) entry which is preliminary data.</text>
</comment>
<sequence length="106" mass="11812">MRLFVSIQKVVEAGRRLTVSVPASKALIVTNKTKAPVVLFAEQGAKVGYPLEVQESIEIEEITETTDFFIEIQDETVEGNEGLYLLSQTESERTGRTQNNVIINQN</sequence>
<dbReference type="RefSeq" id="WP_275110457.1">
    <property type="nucleotide sequence ID" value="NZ_JAKJSC010000002.1"/>
</dbReference>
<reference evidence="1 2" key="1">
    <citation type="submission" date="2022-01" db="EMBL/GenBank/DDBJ databases">
        <title>Labilibaculum sp. nov, a marine bacterium isolated from Antarctica.</title>
        <authorList>
            <person name="Dai W."/>
        </authorList>
    </citation>
    <scope>NUCLEOTIDE SEQUENCE [LARGE SCALE GENOMIC DNA]</scope>
    <source>
        <strain evidence="1 2">DW002</strain>
    </source>
</reference>
<keyword evidence="2" id="KW-1185">Reference proteome</keyword>
<evidence type="ECO:0000313" key="1">
    <source>
        <dbReference type="EMBL" id="MDE5419128.1"/>
    </source>
</evidence>
<proteinExistence type="predicted"/>
<name>A0ABT5VX87_9BACT</name>
<dbReference type="EMBL" id="JAKJSC010000002">
    <property type="protein sequence ID" value="MDE5419128.1"/>
    <property type="molecule type" value="Genomic_DNA"/>
</dbReference>
<organism evidence="1 2">
    <name type="scientific">Paralabilibaculum antarcticum</name>
    <dbReference type="NCBI Taxonomy" id="2912572"/>
    <lineage>
        <taxon>Bacteria</taxon>
        <taxon>Pseudomonadati</taxon>
        <taxon>Bacteroidota</taxon>
        <taxon>Bacteroidia</taxon>
        <taxon>Marinilabiliales</taxon>
        <taxon>Marinifilaceae</taxon>
        <taxon>Paralabilibaculum</taxon>
    </lineage>
</organism>
<gene>
    <name evidence="1" type="ORF">L3049_14100</name>
</gene>
<protein>
    <submittedName>
        <fullName evidence="1">Uncharacterized protein</fullName>
    </submittedName>
</protein>
<evidence type="ECO:0000313" key="2">
    <source>
        <dbReference type="Proteomes" id="UP001528920"/>
    </source>
</evidence>